<comment type="similarity">
    <text evidence="2">Belongs to the peptidase C26 family.</text>
</comment>
<evidence type="ECO:0000256" key="6">
    <source>
        <dbReference type="ARBA" id="ARBA00022801"/>
    </source>
</evidence>
<dbReference type="GO" id="GO:0046900">
    <property type="term" value="P:tetrahydrofolylpolyglutamate metabolic process"/>
    <property type="evidence" value="ECO:0007669"/>
    <property type="project" value="TreeGrafter"/>
</dbReference>
<feature type="active site" description="Nucleophile" evidence="7 8">
    <location>
        <position position="141"/>
    </location>
</feature>
<comment type="catalytic activity">
    <reaction evidence="8">
        <text>(6S)-5,6,7,8-tetrahydrofolyl-(gamma-L-Glu)(n) + (n-1) H2O = (6S)-5,6,7,8-tetrahydrofolate + (n-1) L-glutamate</text>
        <dbReference type="Rhea" id="RHEA:56784"/>
        <dbReference type="Rhea" id="RHEA-COMP:14738"/>
        <dbReference type="ChEBI" id="CHEBI:15377"/>
        <dbReference type="ChEBI" id="CHEBI:29985"/>
        <dbReference type="ChEBI" id="CHEBI:57453"/>
        <dbReference type="ChEBI" id="CHEBI:141005"/>
        <dbReference type="EC" id="3.4.19.9"/>
    </reaction>
</comment>
<dbReference type="Gene3D" id="3.40.50.880">
    <property type="match status" value="1"/>
</dbReference>
<dbReference type="InterPro" id="IPR029062">
    <property type="entry name" value="Class_I_gatase-like"/>
</dbReference>
<feature type="active site" evidence="8">
    <location>
        <position position="252"/>
    </location>
</feature>
<dbReference type="PANTHER" id="PTHR11315">
    <property type="entry name" value="PROTEASE FAMILY C26 GAMMA-GLUTAMYL HYDROLASE"/>
    <property type="match status" value="1"/>
</dbReference>
<keyword evidence="4" id="KW-0964">Secreted</keyword>
<comment type="subcellular location">
    <subcellularLocation>
        <location evidence="1">Secreted</location>
        <location evidence="1">Extracellular space</location>
    </subcellularLocation>
</comment>
<dbReference type="GO" id="GO:0034722">
    <property type="term" value="F:gamma-glutamyl-peptidase activity"/>
    <property type="evidence" value="ECO:0007669"/>
    <property type="project" value="UniProtKB-UniRule"/>
</dbReference>
<name>A0AAU9JK11_9CILI</name>
<protein>
    <recommendedName>
        <fullName evidence="3 8">folate gamma-glutamyl hydrolase</fullName>
        <ecNumber evidence="3 8">3.4.19.9</ecNumber>
    </recommendedName>
</protein>
<evidence type="ECO:0000313" key="9">
    <source>
        <dbReference type="EMBL" id="CAG9325427.1"/>
    </source>
</evidence>
<keyword evidence="5" id="KW-0732">Signal</keyword>
<proteinExistence type="inferred from homology"/>
<dbReference type="AlphaFoldDB" id="A0AAU9JK11"/>
<comment type="caution">
    <text evidence="9">The sequence shown here is derived from an EMBL/GenBank/DDBJ whole genome shotgun (WGS) entry which is preliminary data.</text>
</comment>
<dbReference type="InterPro" id="IPR015527">
    <property type="entry name" value="Pept_C26_g-glut_hydrolase"/>
</dbReference>
<evidence type="ECO:0000256" key="2">
    <source>
        <dbReference type="ARBA" id="ARBA00011083"/>
    </source>
</evidence>
<dbReference type="InterPro" id="IPR011697">
    <property type="entry name" value="Peptidase_C26"/>
</dbReference>
<keyword evidence="6 8" id="KW-0378">Hydrolase</keyword>
<sequence length="330" mass="38315">MPILILCLLAVSQALHFADYNDEVFKSASKPVIGMLTLPNDIDFADQPNVKAFIRTPYVHYFESAGMRVVPILHTLDEEELDEILGKINGIVFTGGSTKLNSWGEDGEIIYSQYVKTADYLLKSTIRKNDNGEYFPLMGICLGMEVLTMVTSKSCTLTYTDAWNHTINALFTEKAPYSKLFKNVNPMILYYLNKYNITAQNHHWGISIETYKKKEKLNTFWDILGLSYDRGMVPYLSFIEAKNYPIYAYMFHPEKTPYKWEEAEVDHSIIAIEASQYFSYFFSLEIRKNNNSFEDYEDYIEHSIYTLTDPFLGPEDEQNFIFKRVDDHEC</sequence>
<evidence type="ECO:0000256" key="1">
    <source>
        <dbReference type="ARBA" id="ARBA00004239"/>
    </source>
</evidence>
<organism evidence="9 10">
    <name type="scientific">Blepharisma stoltei</name>
    <dbReference type="NCBI Taxonomy" id="1481888"/>
    <lineage>
        <taxon>Eukaryota</taxon>
        <taxon>Sar</taxon>
        <taxon>Alveolata</taxon>
        <taxon>Ciliophora</taxon>
        <taxon>Postciliodesmatophora</taxon>
        <taxon>Heterotrichea</taxon>
        <taxon>Heterotrichida</taxon>
        <taxon>Blepharismidae</taxon>
        <taxon>Blepharisma</taxon>
    </lineage>
</organism>
<dbReference type="PANTHER" id="PTHR11315:SF0">
    <property type="entry name" value="FOLATE GAMMA-GLUTAMYL HYDROLASE"/>
    <property type="match status" value="1"/>
</dbReference>
<dbReference type="PROSITE" id="PS51273">
    <property type="entry name" value="GATASE_TYPE_1"/>
    <property type="match status" value="1"/>
</dbReference>
<evidence type="ECO:0000313" key="10">
    <source>
        <dbReference type="Proteomes" id="UP001162131"/>
    </source>
</evidence>
<feature type="active site" description="Proton donor" evidence="7">
    <location>
        <position position="252"/>
    </location>
</feature>
<accession>A0AAU9JK11</accession>
<evidence type="ECO:0000256" key="3">
    <source>
        <dbReference type="ARBA" id="ARBA00012886"/>
    </source>
</evidence>
<dbReference type="PROSITE" id="PS51275">
    <property type="entry name" value="PEPTIDASE_C26_GGH"/>
    <property type="match status" value="1"/>
</dbReference>
<dbReference type="SUPFAM" id="SSF52317">
    <property type="entry name" value="Class I glutamine amidotransferase-like"/>
    <property type="match status" value="1"/>
</dbReference>
<dbReference type="GO" id="GO:0005576">
    <property type="term" value="C:extracellular region"/>
    <property type="evidence" value="ECO:0007669"/>
    <property type="project" value="UniProtKB-SubCell"/>
</dbReference>
<reference evidence="9" key="1">
    <citation type="submission" date="2021-09" db="EMBL/GenBank/DDBJ databases">
        <authorList>
            <consortium name="AG Swart"/>
            <person name="Singh M."/>
            <person name="Singh A."/>
            <person name="Seah K."/>
            <person name="Emmerich C."/>
        </authorList>
    </citation>
    <scope>NUCLEOTIDE SEQUENCE</scope>
    <source>
        <strain evidence="9">ATCC30299</strain>
    </source>
</reference>
<dbReference type="Pfam" id="PF07722">
    <property type="entry name" value="Peptidase_C26"/>
    <property type="match status" value="1"/>
</dbReference>
<evidence type="ECO:0000256" key="8">
    <source>
        <dbReference type="PROSITE-ProRule" id="PRU00607"/>
    </source>
</evidence>
<gene>
    <name evidence="9" type="ORF">BSTOLATCC_MIC38681</name>
</gene>
<dbReference type="GO" id="GO:0005773">
    <property type="term" value="C:vacuole"/>
    <property type="evidence" value="ECO:0007669"/>
    <property type="project" value="TreeGrafter"/>
</dbReference>
<dbReference type="EMBL" id="CAJZBQ010000038">
    <property type="protein sequence ID" value="CAG9325427.1"/>
    <property type="molecule type" value="Genomic_DNA"/>
</dbReference>
<keyword evidence="10" id="KW-1185">Reference proteome</keyword>
<evidence type="ECO:0000256" key="4">
    <source>
        <dbReference type="ARBA" id="ARBA00022525"/>
    </source>
</evidence>
<dbReference type="EC" id="3.4.19.9" evidence="3 8"/>
<dbReference type="Proteomes" id="UP001162131">
    <property type="component" value="Unassembled WGS sequence"/>
</dbReference>
<evidence type="ECO:0000256" key="5">
    <source>
        <dbReference type="ARBA" id="ARBA00022729"/>
    </source>
</evidence>
<evidence type="ECO:0000256" key="7">
    <source>
        <dbReference type="PIRSR" id="PIRSR615527-1"/>
    </source>
</evidence>